<feature type="region of interest" description="Disordered" evidence="1">
    <location>
        <begin position="37"/>
        <end position="64"/>
    </location>
</feature>
<gene>
    <name evidence="3" type="ORF">Raf01_78860</name>
</gene>
<dbReference type="Pfam" id="PF03713">
    <property type="entry name" value="DUF305"/>
    <property type="match status" value="1"/>
</dbReference>
<accession>A0A8J3QYQ8</accession>
<feature type="compositionally biased region" description="Low complexity" evidence="1">
    <location>
        <begin position="37"/>
        <end position="49"/>
    </location>
</feature>
<feature type="domain" description="DUF305" evidence="2">
    <location>
        <begin position="90"/>
        <end position="205"/>
    </location>
</feature>
<keyword evidence="4" id="KW-1185">Reference proteome</keyword>
<name>A0A8J3QYQ8_9ACTN</name>
<dbReference type="EMBL" id="BONZ01000084">
    <property type="protein sequence ID" value="GIH19714.1"/>
    <property type="molecule type" value="Genomic_DNA"/>
</dbReference>
<evidence type="ECO:0000259" key="2">
    <source>
        <dbReference type="Pfam" id="PF03713"/>
    </source>
</evidence>
<evidence type="ECO:0000256" key="1">
    <source>
        <dbReference type="SAM" id="MobiDB-lite"/>
    </source>
</evidence>
<evidence type="ECO:0000313" key="3">
    <source>
        <dbReference type="EMBL" id="GIH19714.1"/>
    </source>
</evidence>
<comment type="caution">
    <text evidence="3">The sequence shown here is derived from an EMBL/GenBank/DDBJ whole genome shotgun (WGS) entry which is preliminary data.</text>
</comment>
<dbReference type="Proteomes" id="UP000642748">
    <property type="component" value="Unassembled WGS sequence"/>
</dbReference>
<evidence type="ECO:0000313" key="4">
    <source>
        <dbReference type="Proteomes" id="UP000642748"/>
    </source>
</evidence>
<dbReference type="Gene3D" id="1.20.1260.10">
    <property type="match status" value="1"/>
</dbReference>
<organism evidence="3 4">
    <name type="scientific">Rugosimonospora africana</name>
    <dbReference type="NCBI Taxonomy" id="556532"/>
    <lineage>
        <taxon>Bacteria</taxon>
        <taxon>Bacillati</taxon>
        <taxon>Actinomycetota</taxon>
        <taxon>Actinomycetes</taxon>
        <taxon>Micromonosporales</taxon>
        <taxon>Micromonosporaceae</taxon>
        <taxon>Rugosimonospora</taxon>
    </lineage>
</organism>
<reference evidence="3" key="1">
    <citation type="submission" date="2021-01" db="EMBL/GenBank/DDBJ databases">
        <title>Whole genome shotgun sequence of Rugosimonospora africana NBRC 104875.</title>
        <authorList>
            <person name="Komaki H."/>
            <person name="Tamura T."/>
        </authorList>
    </citation>
    <scope>NUCLEOTIDE SEQUENCE</scope>
    <source>
        <strain evidence="3">NBRC 104875</strain>
    </source>
</reference>
<dbReference type="RefSeq" id="WP_203923164.1">
    <property type="nucleotide sequence ID" value="NZ_BONZ01000084.1"/>
</dbReference>
<sequence length="213" mass="22247">MRTWRRLGHGPAPGRILAAVVAVAVVLGAADCAKPLSATPRSATRSSATLPPGARSSATRPSGVSAAFDATDRAWIEITIAMDEQVRPLLDLVPGRYADRTVPALAGQVRAIIDTELPTLRLLHDQADLPAQNPHAGMLMPGLVTADQVARAATLRGAEFDAFAVATLREYLAHGADLARSETKNGQESRTKALATTAIGTRTHAVSGLSPPP</sequence>
<dbReference type="InterPro" id="IPR005183">
    <property type="entry name" value="DUF305_CopM-like"/>
</dbReference>
<protein>
    <recommendedName>
        <fullName evidence="2">DUF305 domain-containing protein</fullName>
    </recommendedName>
</protein>
<dbReference type="AlphaFoldDB" id="A0A8J3QYQ8"/>
<dbReference type="InterPro" id="IPR012347">
    <property type="entry name" value="Ferritin-like"/>
</dbReference>
<proteinExistence type="predicted"/>